<keyword evidence="7" id="KW-0677">Repeat</keyword>
<dbReference type="InterPro" id="IPR051216">
    <property type="entry name" value="Teneurin"/>
</dbReference>
<feature type="disulfide bond" evidence="17">
    <location>
        <begin position="1187"/>
        <end position="1197"/>
    </location>
</feature>
<dbReference type="Pfam" id="PF15636">
    <property type="entry name" value="Tox-GHH"/>
    <property type="match status" value="1"/>
</dbReference>
<evidence type="ECO:0000313" key="22">
    <source>
        <dbReference type="RefSeq" id="XP_033239569.1"/>
    </source>
</evidence>
<keyword evidence="9" id="KW-0524">Neurogenesis</keyword>
<dbReference type="Pfam" id="PF23093">
    <property type="entry name" value="GBD_Tenm3"/>
    <property type="match status" value="1"/>
</dbReference>
<dbReference type="GO" id="GO:2000331">
    <property type="term" value="P:regulation of terminal button organization"/>
    <property type="evidence" value="ECO:0007669"/>
    <property type="project" value="UniProtKB-ARBA"/>
</dbReference>
<evidence type="ECO:0000256" key="16">
    <source>
        <dbReference type="ARBA" id="ARBA00084038"/>
    </source>
</evidence>
<comment type="similarity">
    <text evidence="2">Belongs to the tenascin family. Teneurin subfamily.</text>
</comment>
<dbReference type="InterPro" id="IPR057627">
    <property type="entry name" value="FN-plug_TEN1-4"/>
</dbReference>
<keyword evidence="5" id="KW-0771">Synaptosome</keyword>
<feature type="region of interest" description="Disordered" evidence="18">
    <location>
        <begin position="460"/>
        <end position="495"/>
    </location>
</feature>
<dbReference type="NCBIfam" id="TIGR01643">
    <property type="entry name" value="YD_repeat_2x"/>
    <property type="match status" value="1"/>
</dbReference>
<organism evidence="21 22">
    <name type="scientific">Drosophila pseudoobscura pseudoobscura</name>
    <name type="common">Fruit fly</name>
    <dbReference type="NCBI Taxonomy" id="46245"/>
    <lineage>
        <taxon>Eukaryota</taxon>
        <taxon>Metazoa</taxon>
        <taxon>Ecdysozoa</taxon>
        <taxon>Arthropoda</taxon>
        <taxon>Hexapoda</taxon>
        <taxon>Insecta</taxon>
        <taxon>Pterygota</taxon>
        <taxon>Neoptera</taxon>
        <taxon>Endopterygota</taxon>
        <taxon>Diptera</taxon>
        <taxon>Brachycera</taxon>
        <taxon>Muscomorpha</taxon>
        <taxon>Ephydroidea</taxon>
        <taxon>Drosophilidae</taxon>
        <taxon>Drosophila</taxon>
        <taxon>Sophophora</taxon>
    </lineage>
</organism>
<dbReference type="Pfam" id="PF25021">
    <property type="entry name" value="TEN_NHL"/>
    <property type="match status" value="1"/>
</dbReference>
<keyword evidence="3" id="KW-1003">Cell membrane</keyword>
<evidence type="ECO:0000256" key="4">
    <source>
        <dbReference type="ARBA" id="ARBA00022536"/>
    </source>
</evidence>
<evidence type="ECO:0000256" key="9">
    <source>
        <dbReference type="ARBA" id="ARBA00022902"/>
    </source>
</evidence>
<dbReference type="FunFam" id="2.120.10.30:FF:000033">
    <property type="entry name" value="teneurin-a isoform X3"/>
    <property type="match status" value="1"/>
</dbReference>
<keyword evidence="21" id="KW-1185">Reference proteome</keyword>
<dbReference type="InterPro" id="IPR000742">
    <property type="entry name" value="EGF"/>
</dbReference>
<dbReference type="GO" id="GO:0008045">
    <property type="term" value="P:motor neuron axon guidance"/>
    <property type="evidence" value="ECO:0007669"/>
    <property type="project" value="TreeGrafter"/>
</dbReference>
<dbReference type="FunFam" id="2.10.25.10:FF:000013">
    <property type="entry name" value="Teneurin transmembrane protein 4"/>
    <property type="match status" value="1"/>
</dbReference>
<feature type="compositionally biased region" description="Basic and acidic residues" evidence="18">
    <location>
        <begin position="35"/>
        <end position="45"/>
    </location>
</feature>
<evidence type="ECO:0000256" key="10">
    <source>
        <dbReference type="ARBA" id="ARBA00022989"/>
    </source>
</evidence>
<feature type="region of interest" description="Disordered" evidence="18">
    <location>
        <begin position="395"/>
        <end position="421"/>
    </location>
</feature>
<dbReference type="GO" id="GO:0040017">
    <property type="term" value="P:positive regulation of locomotion"/>
    <property type="evidence" value="ECO:0007669"/>
    <property type="project" value="UniProtKB-ARBA"/>
</dbReference>
<dbReference type="Pfam" id="PF25020">
    <property type="entry name" value="TTR_TEN1-4"/>
    <property type="match status" value="1"/>
</dbReference>
<evidence type="ECO:0000256" key="6">
    <source>
        <dbReference type="ARBA" id="ARBA00022692"/>
    </source>
</evidence>
<dbReference type="GO" id="GO:0007274">
    <property type="term" value="P:neuromuscular synaptic transmission"/>
    <property type="evidence" value="ECO:0007669"/>
    <property type="project" value="UniProtKB-ARBA"/>
</dbReference>
<sequence length="3405" mass="369776">MSSSHSGTIGRKRAGSGSASASAASSEYLYGGGDQMRRQRSAEWHSHRHGHGYGSSSEDEYQNTAQATSFDTQLLAQLLLQSQQLASMEHYNSDCEPEYLRQRDCRLGQGGNGPGAGSVATASASGQEVTYAQPHQRGAAGSVVSPLKVATVSTSKYQSNANLGLFPSGSATATATATATAVATPRSTNPFLSAKFTADEEATGTFLLPASASSSTAASSHSRSHRGSSGAAARSTLNRLSGMTSSSSGTSALSVNRSDSLRQRHPSHSHSQAQHLHPSQQAVRQQHSLVQPEARSMSGASGASGDGDGNDVGEGEGEGDFDDFAGSSGESEPPPEPAPPEIPPRTQSLLMSLRKHSDYKLKYEEKGDQKHEEFIPTSKLQKDYIISDNLRSTDQQLKPQSPVDTQGLGGHPQQMPQSMSTGSNTIGHGGIDRGGVVMPMGAGTMPVGVGGVGQVGGGVGVGGGGGGPNTNVGPPGSGNGGPHCQISGSQPLVMPGFPLRNSHSTHAPHYSPYSPSRFHIDKRCQHRCSWKCLSIALIFVSVVLTAMLAYFAAVSSMKPNMDSTNCILVQDVKSQPHDLRGGPGGKPNDKSGGGATAYPTEESIQTSTSDHGSNGHGLNGAAGGAGGGGVGGGATGIQQQLLLQQQQPHSINQPLTPMDATNTQLQDHQLTYGGGIGNGMGMGPGSLNGQQHNMLLAQAGGGGMHHHQALQPQLGGGQWPQVVELKEFNEVYHANIPAYQFWTLEFRNKHPAFIRFNFTLPWGAHFAVYSRRNVAPSVTQHDFVEFIKGGRLDSHLRHRRSPPGNASSIAGKDWDAVYLDEQQQHLQERFTPRPSPQFSYEEQDPDLMDDSNDDPDPDSDSGEFFDVETPLDTAKHLQRQIHFQQQNPQYAQHSHEVKKRSAVDGGGLPALDMDAMTVNVSLLQYLDTGLWFISVYNDELVAHSVSLLAEEAEGVSTTCPNDCSGRGSCYLGKCDCIDGYQGVDCSKSVCPVLCSAHGHYGGGVCHCEDGWKGAECDIPVGECEVPNCSSHGRCIEGECHCERGWKGPYCDQHDCLDPLCSGHGTCVAGQCYCKAGWQGEDCGTIDQQVYQCLPGCSEHGTYDLETGQCVCERHWTGPDCSQAVCSLDCGRNGVCESGKCRCNTGWTGNLCDQLPCDARCSEHGQCKNGTCVCSQGWNGRHCTLPGCENGCSRHGQCTLENGEYRCDCIEGWAGSDCSIALELNCKDNIDNDGDGMTDCSDSECCSHPACSEHIMCLSSNDPVEVLLRKQPPSVTASFYQRVKFLIEENSVQSYAHMDEYSENLFWSSFTPCRVSVMRGQVITPQGLGIVGIRVSVDRDSRFGFTLTRQGGWFDVLVNGGGAVTLQFQRSPFRPLTRTVFVPWNRIVVLPPVQMQLSDDDETTSRNIKVAPLNPALTFLNSIHYHTADEANDASKVCMDHDHEKLRPQLISTWMPNGVGAMPGKRVIFAETQIVQESIQIPGSDLHLTYQSSQASGYLSIVRMRLTSETIPTTLTHVHVGVEIEGALHVKTYEADPNLIHTFAWNKRNVYRQKVYGVTIARISVGYQHTTCQTPVWITQTAKLQGYDVDISDIGGWGLDIHHHYNFHEGILQKGDGSTLHMKEYPRTVKVVMGTGLQRPLNCPDYCNGVAKDAKLLTPIALATGPDGSLYVGDFNLVRRITPDGKVFTILQLSATQVSYQYYLAVSPADGHLYISDPERHQILRLLRLEKVKDPSINSDPVVGSGQRCIPGDEGNCGDSGPALMARLSHPKGLAIAADRTMYIADGTNIRAVDSKGIIHTLIGHHGHHNHWSPAPCTGTLMANQAQLQWPTGLALSPLDGSLHFIDDRLVLRLTSDMKIRVVAGTPLHCSNNGQDSRVNKTATDNVLGTVLAMAFSPFGALYIADSDSRRINSIRVVDTAGNMRYFAGKQEGTGSQTCECAIGTGSNGSSASAGLGGASGGAYSTTVNPTRNNGGTTPTTPAGGNGNNGSASASTSLPTGNGSSAACICPGGIGIGTLSGSGSSSGSGAGTGNGGGTLASIVGGGSLMSTGPTTTTTVLLGAKTTASGIGSGATLNDDGTLSNAETLLSSNARFQAISAIAVAQDGVINVADQGSLHVLALEHYLPSHDENGEFHIPFPPSSEIYVFNRYGQHVATKDLTSGKTRYSFLYSKNTSFGRLSTVTDASGNKIQFLRDYSNVVSSIENTQDHKSEIQINGIGIMTKLSEKGRQEIELDYDSNTGLLNSRSSGGETYIYQYDEFGRVTGMILPSGEIVRITSQLADNKGLTIYVHASVESLFSRERVVGVDANELLVLGGVRSTFLKRGLAHADAELKANNTLVIHGANGVVVEASAVARHPLLEAALPVEAEMLAMWSHQSVTMGDGLTNSMYSVYNLVGDVRNPQQTLNREIWVNQSRVIGVEFDQFTNRETFYDGRRTPILIVAYDQSGLPKSYYPTNGYPVNITYDRFNRVEGWAWGPAELKYSYDRHGLLSEITSQQDGIISFVYNDWNLVSEIGLASQRKFVLQYDDAGGLRHVVLPSGTRHSFSMQTSIGFIRCTYTPPGSTRAYLQHYSHAGALLQTILPGDGARIVYRYNAAGQLTEVVHGDGRSEFQYNEASGMPSTVSHSERELEYRWDFEYAAGLLTEERIDYVAKTGLSNAKFSYEYDSQLRVVALQGRIGGQSLPTQAFAYDPRTGQPSLIGQFKFTRPALNQTQLHDGTASFTRTVDGRFQTQRMALAIHRLEVFRMEFSYGVHGRISQTRTYTRNMAVNSYTNVKNYTWDCDGQLVGVEAQEPWGFRYDDNGNLLSLTYRGNTIPMEYNAQDRIVKFGEGQYKYDARGLVAQNAREERFHYNTQGLLVRASKRGRFDVRYYYDHLKRLTTRKDNFGNVTQFFYTNQQRPYEVSQIYSPRDGKLMSLTYDDVGHLIYAQVYRHKYYVATDQSGTPLMLFNQYGEGIREIMRSPFGHIVYDSNPYLYLPIDFCGGILDQVTTLVHMGDGRVYDPLIGQWMSPDWQRVAERIITPTRLHLYRFNGNDPINVGHERHYPQDFASWMRTLGYNVGNLVPQLARDLWQPPALWGRPPANPIALNMRRPFDNIPTMAVESGFLAHLNVRRMSDFEQLSAPPRSALKCDVMDPSPRIIGSDTEPPFGKGIVVSRTADGQAIVSSVPAANAIYRDVYTSVFNRSKLLPFTFVVHNAQQDSFFFVKEDAWRASEDRQQLKRLQGQVNTTFHEITREAAPAGTSGSSGSAGSSSSAVSAAGTSGGNYLDVKIHGAHAIINLRYGTTVAKEQQRLMHHAKLTAVRKAWHREKEALRSGLTTALEWTQQESDEILKQSYANNYEGEYIHDVALYPELAEDPYNIKFVKKKGATGGAAGVPNARRRRRRSPDRDIDEDATAEEAVAC</sequence>
<dbReference type="GO" id="GO:0016200">
    <property type="term" value="P:synaptic target attraction"/>
    <property type="evidence" value="ECO:0007669"/>
    <property type="project" value="UniProtKB-ARBA"/>
</dbReference>
<dbReference type="InterPro" id="IPR006530">
    <property type="entry name" value="YD"/>
</dbReference>
<keyword evidence="6 19" id="KW-0812">Transmembrane</keyword>
<feature type="region of interest" description="Disordered" evidence="18">
    <location>
        <begin position="240"/>
        <end position="345"/>
    </location>
</feature>
<dbReference type="Proteomes" id="UP000001819">
    <property type="component" value="Chromosome X"/>
</dbReference>
<dbReference type="Gene3D" id="2.10.25.10">
    <property type="entry name" value="Laminin"/>
    <property type="match status" value="6"/>
</dbReference>
<dbReference type="InterPro" id="IPR056822">
    <property type="entry name" value="TEN_NHL"/>
</dbReference>
<dbReference type="Pfam" id="PF24329">
    <property type="entry name" value="FN-plug_TEN1-4"/>
    <property type="match status" value="1"/>
</dbReference>
<dbReference type="InterPro" id="IPR057629">
    <property type="entry name" value="Teneurin1-4_GBD"/>
</dbReference>
<dbReference type="GO" id="GO:0051124">
    <property type="term" value="P:synaptic assembly at neuromuscular junction"/>
    <property type="evidence" value="ECO:0007669"/>
    <property type="project" value="UniProtKB-ARBA"/>
</dbReference>
<feature type="region of interest" description="Disordered" evidence="18">
    <location>
        <begin position="106"/>
        <end position="141"/>
    </location>
</feature>
<dbReference type="InterPro" id="IPR056820">
    <property type="entry name" value="TEN_TTR-like"/>
</dbReference>
<gene>
    <name evidence="22" type="primary">Ten-a</name>
</gene>
<dbReference type="SUPFAM" id="SSF57196">
    <property type="entry name" value="EGF/Laminin"/>
    <property type="match status" value="1"/>
</dbReference>
<evidence type="ECO:0000256" key="15">
    <source>
        <dbReference type="ARBA" id="ARBA00034109"/>
    </source>
</evidence>
<keyword evidence="11" id="KW-0770">Synapse</keyword>
<feature type="compositionally biased region" description="Polar residues" evidence="18">
    <location>
        <begin position="602"/>
        <end position="611"/>
    </location>
</feature>
<evidence type="ECO:0000256" key="13">
    <source>
        <dbReference type="ARBA" id="ARBA00023157"/>
    </source>
</evidence>
<dbReference type="GO" id="GO:0048790">
    <property type="term" value="P:maintenance of presynaptic active zone structure"/>
    <property type="evidence" value="ECO:0007669"/>
    <property type="project" value="UniProtKB-ARBA"/>
</dbReference>
<feature type="compositionally biased region" description="Pro residues" evidence="18">
    <location>
        <begin position="332"/>
        <end position="343"/>
    </location>
</feature>
<evidence type="ECO:0000256" key="8">
    <source>
        <dbReference type="ARBA" id="ARBA00022889"/>
    </source>
</evidence>
<feature type="compositionally biased region" description="Acidic residues" evidence="18">
    <location>
        <begin position="308"/>
        <end position="323"/>
    </location>
</feature>
<comment type="subcellular location">
    <subcellularLocation>
        <location evidence="1">Membrane</location>
        <topology evidence="1">Single-pass membrane protein</topology>
    </subcellularLocation>
    <subcellularLocation>
        <location evidence="14">Synapse</location>
        <location evidence="14">Synaptosome</location>
    </subcellularLocation>
    <subcellularLocation>
        <location evidence="15">Synaptic cell membrane</location>
    </subcellularLocation>
</comment>
<feature type="domain" description="EGF-like" evidence="20">
    <location>
        <begin position="1019"/>
        <end position="1051"/>
    </location>
</feature>
<dbReference type="GO" id="GO:0097090">
    <property type="term" value="P:presynaptic membrane organization"/>
    <property type="evidence" value="ECO:0007669"/>
    <property type="project" value="UniProtKB-ARBA"/>
</dbReference>
<dbReference type="GO" id="GO:0034116">
    <property type="term" value="P:positive regulation of heterotypic cell-cell adhesion"/>
    <property type="evidence" value="ECO:0007669"/>
    <property type="project" value="UniProtKB-ARBA"/>
</dbReference>
<dbReference type="InterPro" id="IPR028916">
    <property type="entry name" value="Tox-GHH_dom"/>
</dbReference>
<feature type="region of interest" description="Disordered" evidence="18">
    <location>
        <begin position="827"/>
        <end position="866"/>
    </location>
</feature>
<feature type="region of interest" description="Disordered" evidence="18">
    <location>
        <begin position="3238"/>
        <end position="3257"/>
    </location>
</feature>
<evidence type="ECO:0000256" key="7">
    <source>
        <dbReference type="ARBA" id="ARBA00022737"/>
    </source>
</evidence>
<feature type="compositionally biased region" description="Low complexity" evidence="18">
    <location>
        <begin position="117"/>
        <end position="126"/>
    </location>
</feature>
<dbReference type="SMART" id="SM00181">
    <property type="entry name" value="EGF"/>
    <property type="match status" value="8"/>
</dbReference>
<dbReference type="CDD" id="cd00054">
    <property type="entry name" value="EGF_CA"/>
    <property type="match status" value="1"/>
</dbReference>
<dbReference type="Pfam" id="PF25023">
    <property type="entry name" value="TEN_YD-shell"/>
    <property type="match status" value="1"/>
</dbReference>
<evidence type="ECO:0000256" key="19">
    <source>
        <dbReference type="SAM" id="Phobius"/>
    </source>
</evidence>
<feature type="compositionally biased region" description="Gly residues" evidence="18">
    <location>
        <begin position="581"/>
        <end position="595"/>
    </location>
</feature>
<feature type="disulfide bond" evidence="17">
    <location>
        <begin position="1208"/>
        <end position="1217"/>
    </location>
</feature>
<evidence type="ECO:0000259" key="20">
    <source>
        <dbReference type="PROSITE" id="PS50026"/>
    </source>
</evidence>
<dbReference type="PANTHER" id="PTHR11219">
    <property type="entry name" value="TENEURIN AND N-ACETYLGLUCOSAMINE-1-PHOSPHODIESTER ALPHA-N-ACETYLGLUCOSAMINIDASE"/>
    <property type="match status" value="1"/>
</dbReference>
<dbReference type="GO" id="GO:0046982">
    <property type="term" value="F:protein heterodimerization activity"/>
    <property type="evidence" value="ECO:0007669"/>
    <property type="project" value="UniProtKB-ARBA"/>
</dbReference>
<dbReference type="ExpressionAtlas" id="A0A6I8WAJ3">
    <property type="expression patterns" value="baseline"/>
</dbReference>
<evidence type="ECO:0000256" key="1">
    <source>
        <dbReference type="ARBA" id="ARBA00004167"/>
    </source>
</evidence>
<proteinExistence type="inferred from homology"/>
<dbReference type="GO" id="GO:0001941">
    <property type="term" value="P:postsynaptic membrane organization"/>
    <property type="evidence" value="ECO:0007669"/>
    <property type="project" value="UniProtKB-ARBA"/>
</dbReference>
<dbReference type="GO" id="GO:0043005">
    <property type="term" value="C:neuron projection"/>
    <property type="evidence" value="ECO:0007669"/>
    <property type="project" value="UniProtKB-KW"/>
</dbReference>
<dbReference type="PROSITE" id="PS50026">
    <property type="entry name" value="EGF_3"/>
    <property type="match status" value="2"/>
</dbReference>
<dbReference type="CDD" id="cd00053">
    <property type="entry name" value="EGF"/>
    <property type="match status" value="1"/>
</dbReference>
<evidence type="ECO:0000256" key="11">
    <source>
        <dbReference type="ARBA" id="ARBA00023018"/>
    </source>
</evidence>
<keyword evidence="10 19" id="KW-1133">Transmembrane helix</keyword>
<dbReference type="InParanoid" id="A0A6I8WAJ3"/>
<feature type="compositionally biased region" description="Gly residues" evidence="18">
    <location>
        <begin position="614"/>
        <end position="631"/>
    </location>
</feature>
<comment type="caution">
    <text evidence="17">Lacks conserved residue(s) required for the propagation of feature annotation.</text>
</comment>
<evidence type="ECO:0000256" key="14">
    <source>
        <dbReference type="ARBA" id="ARBA00034102"/>
    </source>
</evidence>
<dbReference type="PANTHER" id="PTHR11219:SF69">
    <property type="entry name" value="TENEURIN-A"/>
    <property type="match status" value="1"/>
</dbReference>
<dbReference type="GO" id="GO:0034110">
    <property type="term" value="P:regulation of homotypic cell-cell adhesion"/>
    <property type="evidence" value="ECO:0007669"/>
    <property type="project" value="UniProtKB-ARBA"/>
</dbReference>
<dbReference type="GO" id="GO:0043025">
    <property type="term" value="C:neuronal cell body"/>
    <property type="evidence" value="ECO:0007669"/>
    <property type="project" value="UniProtKB-ARBA"/>
</dbReference>
<dbReference type="GO" id="GO:0048513">
    <property type="term" value="P:animal organ development"/>
    <property type="evidence" value="ECO:0007669"/>
    <property type="project" value="UniProtKB-ARBA"/>
</dbReference>
<evidence type="ECO:0000256" key="5">
    <source>
        <dbReference type="ARBA" id="ARBA00022599"/>
    </source>
</evidence>
<feature type="domain" description="EGF-like" evidence="20">
    <location>
        <begin position="1183"/>
        <end position="1218"/>
    </location>
</feature>
<dbReference type="GO" id="GO:0099559">
    <property type="term" value="P:maintenance of alignment of postsynaptic density and presynaptic active zone"/>
    <property type="evidence" value="ECO:0007669"/>
    <property type="project" value="UniProtKB-ARBA"/>
</dbReference>
<dbReference type="CDD" id="cd00055">
    <property type="entry name" value="EGF_Lam"/>
    <property type="match status" value="1"/>
</dbReference>
<protein>
    <recommendedName>
        <fullName evidence="16">Tenascin-like protein</fullName>
    </recommendedName>
</protein>
<dbReference type="GO" id="GO:0048499">
    <property type="term" value="P:synaptic vesicle membrane organization"/>
    <property type="evidence" value="ECO:0007669"/>
    <property type="project" value="UniProtKB-ARBA"/>
</dbReference>
<name>A0A6I8WAJ3_DROPS</name>
<evidence type="ECO:0000256" key="18">
    <source>
        <dbReference type="SAM" id="MobiDB-lite"/>
    </source>
</evidence>
<dbReference type="GO" id="GO:0042803">
    <property type="term" value="F:protein homodimerization activity"/>
    <property type="evidence" value="ECO:0007669"/>
    <property type="project" value="UniProtKB-ARBA"/>
</dbReference>
<feature type="transmembrane region" description="Helical" evidence="19">
    <location>
        <begin position="533"/>
        <end position="553"/>
    </location>
</feature>
<dbReference type="KEGG" id="dpo:4815803"/>
<keyword evidence="12 19" id="KW-0472">Membrane</keyword>
<evidence type="ECO:0000313" key="21">
    <source>
        <dbReference type="Proteomes" id="UP000001819"/>
    </source>
</evidence>
<dbReference type="SUPFAM" id="SSF101898">
    <property type="entry name" value="NHL repeat"/>
    <property type="match status" value="1"/>
</dbReference>
<feature type="compositionally biased region" description="Low complexity" evidence="18">
    <location>
        <begin position="1968"/>
        <end position="1995"/>
    </location>
</feature>
<evidence type="ECO:0000256" key="12">
    <source>
        <dbReference type="ARBA" id="ARBA00023136"/>
    </source>
</evidence>
<keyword evidence="13 17" id="KW-1015">Disulfide bond</keyword>
<dbReference type="GO" id="GO:0097060">
    <property type="term" value="C:synaptic membrane"/>
    <property type="evidence" value="ECO:0007669"/>
    <property type="project" value="UniProtKB-SubCell"/>
</dbReference>
<feature type="compositionally biased region" description="Polar residues" evidence="18">
    <location>
        <begin position="269"/>
        <end position="289"/>
    </location>
</feature>
<feature type="compositionally biased region" description="Low complexity" evidence="18">
    <location>
        <begin position="15"/>
        <end position="26"/>
    </location>
</feature>
<feature type="compositionally biased region" description="Polar residues" evidence="18">
    <location>
        <begin position="395"/>
        <end position="404"/>
    </location>
</feature>
<dbReference type="InterPro" id="IPR011042">
    <property type="entry name" value="6-blade_b-propeller_TolB-like"/>
</dbReference>
<dbReference type="GO" id="GO:0031594">
    <property type="term" value="C:neuromuscular junction"/>
    <property type="evidence" value="ECO:0007669"/>
    <property type="project" value="UniProtKB-ARBA"/>
</dbReference>
<feature type="region of interest" description="Disordered" evidence="18">
    <location>
        <begin position="3370"/>
        <end position="3405"/>
    </location>
</feature>
<dbReference type="PROSITE" id="PS00022">
    <property type="entry name" value="EGF_1"/>
    <property type="match status" value="4"/>
</dbReference>
<accession>A0A6I8WAJ3</accession>
<dbReference type="Gene3D" id="2.120.10.30">
    <property type="entry name" value="TolB, C-terminal domain"/>
    <property type="match status" value="2"/>
</dbReference>
<dbReference type="RefSeq" id="XP_033239569.1">
    <property type="nucleotide sequence ID" value="XM_033383678.1"/>
</dbReference>
<feature type="region of interest" description="Disordered" evidence="18">
    <location>
        <begin position="575"/>
        <end position="631"/>
    </location>
</feature>
<dbReference type="Pfam" id="PF25024">
    <property type="entry name" value="EGF_TEN"/>
    <property type="match status" value="1"/>
</dbReference>
<feature type="disulfide bond" evidence="17">
    <location>
        <begin position="1041"/>
        <end position="1050"/>
    </location>
</feature>
<keyword evidence="8" id="KW-0130">Cell adhesion</keyword>
<dbReference type="InterPro" id="IPR002049">
    <property type="entry name" value="LE_dom"/>
</dbReference>
<feature type="region of interest" description="Disordered" evidence="18">
    <location>
        <begin position="1953"/>
        <end position="1997"/>
    </location>
</feature>
<dbReference type="Gene3D" id="2.180.10.10">
    <property type="entry name" value="RHS repeat-associated core"/>
    <property type="match status" value="2"/>
</dbReference>
<evidence type="ECO:0000256" key="17">
    <source>
        <dbReference type="PROSITE-ProRule" id="PRU00076"/>
    </source>
</evidence>
<dbReference type="FunCoup" id="A0A6I8WAJ3">
    <property type="interactions" value="205"/>
</dbReference>
<dbReference type="InterPro" id="IPR056823">
    <property type="entry name" value="TEN-like_YD-shell"/>
</dbReference>
<evidence type="ECO:0000256" key="3">
    <source>
        <dbReference type="ARBA" id="ARBA00022475"/>
    </source>
</evidence>
<dbReference type="FunFam" id="2.10.25.10:FF:000021">
    <property type="entry name" value="Teneurin transmembrane protein 2"/>
    <property type="match status" value="2"/>
</dbReference>
<feature type="compositionally biased region" description="Low complexity" evidence="18">
    <location>
        <begin position="240"/>
        <end position="254"/>
    </location>
</feature>
<dbReference type="GO" id="GO:0007155">
    <property type="term" value="P:cell adhesion"/>
    <property type="evidence" value="ECO:0007669"/>
    <property type="project" value="UniProtKB-KW"/>
</dbReference>
<reference evidence="22" key="1">
    <citation type="submission" date="2025-08" db="UniProtKB">
        <authorList>
            <consortium name="RefSeq"/>
        </authorList>
    </citation>
    <scope>IDENTIFICATION</scope>
    <source>
        <strain evidence="22">MV-25-SWS-2005</strain>
        <tissue evidence="22">Whole body</tissue>
    </source>
</reference>
<feature type="compositionally biased region" description="Acidic residues" evidence="18">
    <location>
        <begin position="841"/>
        <end position="866"/>
    </location>
</feature>
<evidence type="ECO:0000256" key="2">
    <source>
        <dbReference type="ARBA" id="ARBA00009385"/>
    </source>
</evidence>
<keyword evidence="4 17" id="KW-0245">EGF-like domain</keyword>
<dbReference type="PROSITE" id="PS01186">
    <property type="entry name" value="EGF_2"/>
    <property type="match status" value="3"/>
</dbReference>
<feature type="compositionally biased region" description="Low complexity" evidence="18">
    <location>
        <begin position="3239"/>
        <end position="3257"/>
    </location>
</feature>
<feature type="region of interest" description="Disordered" evidence="18">
    <location>
        <begin position="1"/>
        <end position="64"/>
    </location>
</feature>